<name>A0A328Q870_9EURY</name>
<evidence type="ECO:0000256" key="1">
    <source>
        <dbReference type="ARBA" id="ARBA00001917"/>
    </source>
</evidence>
<dbReference type="PANTHER" id="PTHR43278">
    <property type="entry name" value="NAD(P)H-DEPENDENT FMN-CONTAINING OXIDOREDUCTASE YWQN-RELATED"/>
    <property type="match status" value="1"/>
</dbReference>
<protein>
    <submittedName>
        <fullName evidence="7">Multimeric flavodoxin</fullName>
    </submittedName>
</protein>
<evidence type="ECO:0000259" key="6">
    <source>
        <dbReference type="Pfam" id="PF03358"/>
    </source>
</evidence>
<proteinExistence type="inferred from homology"/>
<accession>A0A328Q870</accession>
<evidence type="ECO:0000256" key="4">
    <source>
        <dbReference type="ARBA" id="ARBA00022643"/>
    </source>
</evidence>
<comment type="similarity">
    <text evidence="5">Belongs to the SsuE family. Isf subfamily.</text>
</comment>
<dbReference type="InterPro" id="IPR051796">
    <property type="entry name" value="ISF_SsuE-like"/>
</dbReference>
<dbReference type="PANTHER" id="PTHR43278:SF2">
    <property type="entry name" value="IRON-SULFUR FLAVOPROTEIN"/>
    <property type="match status" value="1"/>
</dbReference>
<sequence length="187" mass="20799">MIYMKIIGINTSPREGSNVRIALENALEASKAKGAETEIFDINKMNITACQGDNYCKSHEGKCAVDDDMQKIYKAIEEADGIILATPVYFFDVNAQAKLFIDRLYSYFQFPFVETYGTKKFAMIVSQGMEDPELFKGTLNKQVEAFGFLGFDVQGLTVVPDNNIPGAIKDKENQLAQVKAVGEKIVE</sequence>
<evidence type="ECO:0000256" key="2">
    <source>
        <dbReference type="ARBA" id="ARBA00001966"/>
    </source>
</evidence>
<dbReference type="InterPro" id="IPR029039">
    <property type="entry name" value="Flavoprotein-like_sf"/>
</dbReference>
<evidence type="ECO:0000313" key="8">
    <source>
        <dbReference type="Proteomes" id="UP000248557"/>
    </source>
</evidence>
<keyword evidence="3" id="KW-0285">Flavoprotein</keyword>
<reference evidence="7 8" key="1">
    <citation type="submission" date="2017-05" db="EMBL/GenBank/DDBJ databases">
        <title>Host range expansion of the Methanosphaera genus to humans and monogastric animals involves recent and extensive reduction in genome content.</title>
        <authorList>
            <person name="Hoedt E.C."/>
            <person name="Volmer J.G."/>
            <person name="Parks D.H."/>
            <person name="Rosewarne C.P."/>
            <person name="Denman S.E."/>
            <person name="Mcsweeney C.S."/>
            <person name="O Cuiv P."/>
            <person name="Hugenholtz P."/>
            <person name="Tyson G.W."/>
            <person name="Morrison M."/>
        </authorList>
    </citation>
    <scope>NUCLEOTIDE SEQUENCE [LARGE SCALE GENOMIC DNA]</scope>
    <source>
        <strain evidence="7 8">PA5</strain>
    </source>
</reference>
<comment type="cofactor">
    <cofactor evidence="2">
        <name>[4Fe-4S] cluster</name>
        <dbReference type="ChEBI" id="CHEBI:49883"/>
    </cofactor>
</comment>
<dbReference type="AlphaFoldDB" id="A0A328Q870"/>
<organism evidence="7 8">
    <name type="scientific">Methanosphaera stadtmanae</name>
    <dbReference type="NCBI Taxonomy" id="2317"/>
    <lineage>
        <taxon>Archaea</taxon>
        <taxon>Methanobacteriati</taxon>
        <taxon>Methanobacteriota</taxon>
        <taxon>Methanomada group</taxon>
        <taxon>Methanobacteria</taxon>
        <taxon>Methanobacteriales</taxon>
        <taxon>Methanobacteriaceae</taxon>
        <taxon>Methanosphaera</taxon>
    </lineage>
</organism>
<dbReference type="GO" id="GO:0016491">
    <property type="term" value="F:oxidoreductase activity"/>
    <property type="evidence" value="ECO:0007669"/>
    <property type="project" value="InterPro"/>
</dbReference>
<comment type="cofactor">
    <cofactor evidence="1">
        <name>FMN</name>
        <dbReference type="ChEBI" id="CHEBI:58210"/>
    </cofactor>
</comment>
<dbReference type="Pfam" id="PF03358">
    <property type="entry name" value="FMN_red"/>
    <property type="match status" value="1"/>
</dbReference>
<dbReference type="InterPro" id="IPR005025">
    <property type="entry name" value="FMN_Rdtase-like_dom"/>
</dbReference>
<dbReference type="Gene3D" id="3.40.50.360">
    <property type="match status" value="1"/>
</dbReference>
<keyword evidence="4" id="KW-0288">FMN</keyword>
<evidence type="ECO:0000256" key="5">
    <source>
        <dbReference type="ARBA" id="ARBA00038292"/>
    </source>
</evidence>
<evidence type="ECO:0000313" key="7">
    <source>
        <dbReference type="EMBL" id="RAP02708.1"/>
    </source>
</evidence>
<dbReference type="Proteomes" id="UP000248557">
    <property type="component" value="Unassembled WGS sequence"/>
</dbReference>
<gene>
    <name evidence="7" type="ORF">CA615_05595</name>
</gene>
<feature type="domain" description="NADPH-dependent FMN reductase-like" evidence="6">
    <location>
        <begin position="4"/>
        <end position="111"/>
    </location>
</feature>
<dbReference type="SUPFAM" id="SSF52218">
    <property type="entry name" value="Flavoproteins"/>
    <property type="match status" value="1"/>
</dbReference>
<comment type="caution">
    <text evidence="7">The sequence shown here is derived from an EMBL/GenBank/DDBJ whole genome shotgun (WGS) entry which is preliminary data.</text>
</comment>
<dbReference type="EMBL" id="NGJK01000077">
    <property type="protein sequence ID" value="RAP02708.1"/>
    <property type="molecule type" value="Genomic_DNA"/>
</dbReference>
<evidence type="ECO:0000256" key="3">
    <source>
        <dbReference type="ARBA" id="ARBA00022630"/>
    </source>
</evidence>